<dbReference type="HOGENOM" id="CLU_1842458_0_0_11"/>
<dbReference type="AlphaFoldDB" id="A0A066YX36"/>
<name>A0A066YX36_9ACTN</name>
<feature type="compositionally biased region" description="Polar residues" evidence="1">
    <location>
        <begin position="43"/>
        <end position="55"/>
    </location>
</feature>
<dbReference type="EMBL" id="JNBY01000078">
    <property type="protein sequence ID" value="KDN85782.1"/>
    <property type="molecule type" value="Genomic_DNA"/>
</dbReference>
<feature type="region of interest" description="Disordered" evidence="1">
    <location>
        <begin position="1"/>
        <end position="86"/>
    </location>
</feature>
<gene>
    <name evidence="2" type="ORF">KCH_24400</name>
</gene>
<feature type="compositionally biased region" description="Basic residues" evidence="1">
    <location>
        <begin position="1"/>
        <end position="10"/>
    </location>
</feature>
<proteinExistence type="predicted"/>
<accession>A0A066YX36</accession>
<dbReference type="Proteomes" id="UP000027178">
    <property type="component" value="Unassembled WGS sequence"/>
</dbReference>
<feature type="compositionally biased region" description="Basic residues" evidence="1">
    <location>
        <begin position="59"/>
        <end position="70"/>
    </location>
</feature>
<sequence>MWKRRRRAHPSVRTCPVRPGEPIRAIRSTPQGDSRCPPHRSRPSTSCTATGSPTSRLLGRTRPRRARPGRLLRPQPGRPRRRAARRLRPRAPFVLVWRAAMVSAQALTRRVTGPDEEERSYFDAILDVLRQGGVVVRLR</sequence>
<dbReference type="PATRIC" id="fig|1348663.4.peg.2362"/>
<organism evidence="2 3">
    <name type="scientific">Kitasatospora cheerisanensis KCTC 2395</name>
    <dbReference type="NCBI Taxonomy" id="1348663"/>
    <lineage>
        <taxon>Bacteria</taxon>
        <taxon>Bacillati</taxon>
        <taxon>Actinomycetota</taxon>
        <taxon>Actinomycetes</taxon>
        <taxon>Kitasatosporales</taxon>
        <taxon>Streptomycetaceae</taxon>
        <taxon>Kitasatospora</taxon>
    </lineage>
</organism>
<evidence type="ECO:0000313" key="3">
    <source>
        <dbReference type="Proteomes" id="UP000027178"/>
    </source>
</evidence>
<dbReference type="eggNOG" id="COG2732">
    <property type="taxonomic scope" value="Bacteria"/>
</dbReference>
<evidence type="ECO:0000313" key="2">
    <source>
        <dbReference type="EMBL" id="KDN85782.1"/>
    </source>
</evidence>
<protein>
    <submittedName>
        <fullName evidence="2">Uncharacterized protein</fullName>
    </submittedName>
</protein>
<evidence type="ECO:0000256" key="1">
    <source>
        <dbReference type="SAM" id="MobiDB-lite"/>
    </source>
</evidence>
<keyword evidence="3" id="KW-1185">Reference proteome</keyword>
<reference evidence="2 3" key="1">
    <citation type="submission" date="2014-05" db="EMBL/GenBank/DDBJ databases">
        <title>Draft Genome Sequence of Kitasatospora cheerisanensis KCTC 2395.</title>
        <authorList>
            <person name="Nam D.H."/>
        </authorList>
    </citation>
    <scope>NUCLEOTIDE SEQUENCE [LARGE SCALE GENOMIC DNA]</scope>
    <source>
        <strain evidence="2 3">KCTC 2395</strain>
    </source>
</reference>
<comment type="caution">
    <text evidence="2">The sequence shown here is derived from an EMBL/GenBank/DDBJ whole genome shotgun (WGS) entry which is preliminary data.</text>
</comment>